<dbReference type="NCBIfam" id="NF003806">
    <property type="entry name" value="PRK05395.1-3"/>
    <property type="match status" value="1"/>
</dbReference>
<feature type="active site" description="Proton donor" evidence="8 9">
    <location>
        <position position="100"/>
    </location>
</feature>
<dbReference type="AlphaFoldDB" id="A0A174CMA7"/>
<dbReference type="NCBIfam" id="TIGR01088">
    <property type="entry name" value="aroQ"/>
    <property type="match status" value="1"/>
</dbReference>
<dbReference type="NCBIfam" id="NF003807">
    <property type="entry name" value="PRK05395.1-4"/>
    <property type="match status" value="1"/>
</dbReference>
<evidence type="ECO:0000256" key="7">
    <source>
        <dbReference type="ARBA" id="ARBA00023239"/>
    </source>
</evidence>
<gene>
    <name evidence="8 12" type="primary">aroQ</name>
    <name evidence="12" type="ORF">ERS852471_01008</name>
</gene>
<dbReference type="CDD" id="cd00466">
    <property type="entry name" value="DHQase_II"/>
    <property type="match status" value="1"/>
</dbReference>
<comment type="similarity">
    <text evidence="3 8">Belongs to the type-II 3-dehydroquinase family.</text>
</comment>
<dbReference type="OrthoDB" id="9790793at2"/>
<dbReference type="PANTHER" id="PTHR21272">
    <property type="entry name" value="CATABOLIC 3-DEHYDROQUINASE"/>
    <property type="match status" value="1"/>
</dbReference>
<accession>A0A174CMA7</accession>
<dbReference type="GO" id="GO:0008652">
    <property type="term" value="P:amino acid biosynthetic process"/>
    <property type="evidence" value="ECO:0007669"/>
    <property type="project" value="UniProtKB-KW"/>
</dbReference>
<evidence type="ECO:0000256" key="9">
    <source>
        <dbReference type="PIRSR" id="PIRSR001399-1"/>
    </source>
</evidence>
<evidence type="ECO:0000256" key="2">
    <source>
        <dbReference type="ARBA" id="ARBA00004902"/>
    </source>
</evidence>
<keyword evidence="7 8" id="KW-0456">Lyase</keyword>
<dbReference type="NCBIfam" id="NF003805">
    <property type="entry name" value="PRK05395.1-2"/>
    <property type="match status" value="1"/>
</dbReference>
<proteinExistence type="inferred from homology"/>
<evidence type="ECO:0000313" key="13">
    <source>
        <dbReference type="Proteomes" id="UP000095594"/>
    </source>
</evidence>
<comment type="function">
    <text evidence="8">Catalyzes a trans-dehydration via an enolate intermediate.</text>
</comment>
<dbReference type="InterPro" id="IPR036441">
    <property type="entry name" value="DHquinase_II_sf"/>
</dbReference>
<dbReference type="Gene3D" id="3.40.50.9100">
    <property type="entry name" value="Dehydroquinase, class II"/>
    <property type="match status" value="1"/>
</dbReference>
<evidence type="ECO:0000256" key="8">
    <source>
        <dbReference type="HAMAP-Rule" id="MF_00169"/>
    </source>
</evidence>
<comment type="catalytic activity">
    <reaction evidence="1 8">
        <text>3-dehydroquinate = 3-dehydroshikimate + H2O</text>
        <dbReference type="Rhea" id="RHEA:21096"/>
        <dbReference type="ChEBI" id="CHEBI:15377"/>
        <dbReference type="ChEBI" id="CHEBI:16630"/>
        <dbReference type="ChEBI" id="CHEBI:32364"/>
        <dbReference type="EC" id="4.2.1.10"/>
    </reaction>
</comment>
<evidence type="ECO:0000313" key="12">
    <source>
        <dbReference type="EMBL" id="CUO12875.1"/>
    </source>
</evidence>
<feature type="binding site" evidence="8 10">
    <location>
        <position position="111"/>
    </location>
    <ligand>
        <name>substrate</name>
    </ligand>
</feature>
<feature type="binding site" evidence="8 10">
    <location>
        <position position="87"/>
    </location>
    <ligand>
        <name>substrate</name>
    </ligand>
</feature>
<name>A0A174CMA7_9CLOT</name>
<evidence type="ECO:0000256" key="4">
    <source>
        <dbReference type="ARBA" id="ARBA00011193"/>
    </source>
</evidence>
<dbReference type="PANTHER" id="PTHR21272:SF3">
    <property type="entry name" value="CATABOLIC 3-DEHYDROQUINASE"/>
    <property type="match status" value="1"/>
</dbReference>
<evidence type="ECO:0000256" key="5">
    <source>
        <dbReference type="ARBA" id="ARBA00012060"/>
    </source>
</evidence>
<dbReference type="PIRSF" id="PIRSF001399">
    <property type="entry name" value="DHquinase_II"/>
    <property type="match status" value="1"/>
</dbReference>
<dbReference type="RefSeq" id="WP_055264540.1">
    <property type="nucleotide sequence ID" value="NZ_CABIXQ010000005.1"/>
</dbReference>
<dbReference type="InterPro" id="IPR001874">
    <property type="entry name" value="DHquinase_II"/>
</dbReference>
<feature type="binding site" evidence="8 10">
    <location>
        <begin position="101"/>
        <end position="102"/>
    </location>
    <ligand>
        <name>substrate</name>
    </ligand>
</feature>
<comment type="subunit">
    <text evidence="4 8">Homododecamer.</text>
</comment>
<dbReference type="HAMAP" id="MF_00169">
    <property type="entry name" value="AroQ"/>
    <property type="match status" value="1"/>
</dbReference>
<feature type="active site" description="Proton acceptor" evidence="8 9">
    <location>
        <position position="22"/>
    </location>
</feature>
<dbReference type="SUPFAM" id="SSF52304">
    <property type="entry name" value="Type II 3-dehydroquinate dehydratase"/>
    <property type="match status" value="1"/>
</dbReference>
<dbReference type="GO" id="GO:0019631">
    <property type="term" value="P:quinate catabolic process"/>
    <property type="evidence" value="ECO:0007669"/>
    <property type="project" value="TreeGrafter"/>
</dbReference>
<organism evidence="12 13">
    <name type="scientific">Clostridium disporicum</name>
    <dbReference type="NCBI Taxonomy" id="84024"/>
    <lineage>
        <taxon>Bacteria</taxon>
        <taxon>Bacillati</taxon>
        <taxon>Bacillota</taxon>
        <taxon>Clostridia</taxon>
        <taxon>Eubacteriales</taxon>
        <taxon>Clostridiaceae</taxon>
        <taxon>Clostridium</taxon>
    </lineage>
</organism>
<dbReference type="EC" id="4.2.1.10" evidence="5 8"/>
<sequence>MKVMVINGPNLNMVGVREKGIYGTRSFEDICDYIKDEANKRNIEVELYQSNIEGDIINQIHKCYYEDFDGIIINPGAYTHYSYAIHDAIKSVNINTVEVHLSNIHAREEFRHKSVTAPACIGQICGFGEIGYILAMDALKKVNS</sequence>
<protein>
    <recommendedName>
        <fullName evidence="5 8">3-dehydroquinate dehydratase</fullName>
        <shortName evidence="8">3-dehydroquinase</shortName>
        <ecNumber evidence="5 8">4.2.1.10</ecNumber>
    </recommendedName>
    <alternativeName>
        <fullName evidence="8">Type II DHQase</fullName>
    </alternativeName>
</protein>
<dbReference type="GO" id="GO:0009073">
    <property type="term" value="P:aromatic amino acid family biosynthetic process"/>
    <property type="evidence" value="ECO:0007669"/>
    <property type="project" value="UniProtKB-KW"/>
</dbReference>
<reference evidence="12 13" key="1">
    <citation type="submission" date="2015-09" db="EMBL/GenBank/DDBJ databases">
        <authorList>
            <consortium name="Pathogen Informatics"/>
        </authorList>
    </citation>
    <scope>NUCLEOTIDE SEQUENCE [LARGE SCALE GENOMIC DNA]</scope>
    <source>
        <strain evidence="12 13">2789STDY5834856</strain>
    </source>
</reference>
<dbReference type="GO" id="GO:0009423">
    <property type="term" value="P:chorismate biosynthetic process"/>
    <property type="evidence" value="ECO:0007669"/>
    <property type="project" value="UniProtKB-UniRule"/>
</dbReference>
<feature type="site" description="Transition state stabilizer" evidence="8 11">
    <location>
        <position position="17"/>
    </location>
</feature>
<comment type="pathway">
    <text evidence="2 8">Metabolic intermediate biosynthesis; chorismate biosynthesis; chorismate from D-erythrose 4-phosphate and phosphoenolpyruvate: step 3/7.</text>
</comment>
<evidence type="ECO:0000256" key="1">
    <source>
        <dbReference type="ARBA" id="ARBA00001864"/>
    </source>
</evidence>
<keyword evidence="8" id="KW-0028">Amino-acid biosynthesis</keyword>
<dbReference type="GO" id="GO:0003855">
    <property type="term" value="F:3-dehydroquinate dehydratase activity"/>
    <property type="evidence" value="ECO:0007669"/>
    <property type="project" value="UniProtKB-UniRule"/>
</dbReference>
<feature type="binding site" evidence="8 10">
    <location>
        <position position="80"/>
    </location>
    <ligand>
        <name>substrate</name>
    </ligand>
</feature>
<evidence type="ECO:0000256" key="10">
    <source>
        <dbReference type="PIRSR" id="PIRSR001399-2"/>
    </source>
</evidence>
<keyword evidence="6 8" id="KW-0057">Aromatic amino acid biosynthesis</keyword>
<dbReference type="Proteomes" id="UP000095594">
    <property type="component" value="Unassembled WGS sequence"/>
</dbReference>
<evidence type="ECO:0000256" key="6">
    <source>
        <dbReference type="ARBA" id="ARBA00023141"/>
    </source>
</evidence>
<evidence type="ECO:0000256" key="11">
    <source>
        <dbReference type="PIRSR" id="PIRSR001399-3"/>
    </source>
</evidence>
<evidence type="ECO:0000256" key="3">
    <source>
        <dbReference type="ARBA" id="ARBA00011037"/>
    </source>
</evidence>
<dbReference type="EMBL" id="CYZX01000005">
    <property type="protein sequence ID" value="CUO12875.1"/>
    <property type="molecule type" value="Genomic_DNA"/>
</dbReference>
<dbReference type="Pfam" id="PF01220">
    <property type="entry name" value="DHquinase_II"/>
    <property type="match status" value="1"/>
</dbReference>
<feature type="binding site" evidence="8 10">
    <location>
        <position position="74"/>
    </location>
    <ligand>
        <name>substrate</name>
    </ligand>
</feature>
<dbReference type="UniPathway" id="UPA00053">
    <property type="reaction ID" value="UER00086"/>
</dbReference>